<evidence type="ECO:0000313" key="2">
    <source>
        <dbReference type="Proteomes" id="UP000315037"/>
    </source>
</evidence>
<dbReference type="InterPro" id="IPR036249">
    <property type="entry name" value="Thioredoxin-like_sf"/>
</dbReference>
<dbReference type="EMBL" id="SORZ01000001">
    <property type="protein sequence ID" value="TPW35840.1"/>
    <property type="molecule type" value="Genomic_DNA"/>
</dbReference>
<evidence type="ECO:0000313" key="1">
    <source>
        <dbReference type="EMBL" id="TPW35840.1"/>
    </source>
</evidence>
<dbReference type="AlphaFoldDB" id="A0A506UR68"/>
<gene>
    <name evidence="1" type="ORF">E3202_02630</name>
</gene>
<name>A0A506UR68_9PROT</name>
<keyword evidence="2" id="KW-1185">Reference proteome</keyword>
<dbReference type="PANTHER" id="PTHR33875:SF2">
    <property type="entry name" value="ACR183CP"/>
    <property type="match status" value="1"/>
</dbReference>
<dbReference type="RefSeq" id="WP_165600264.1">
    <property type="nucleotide sequence ID" value="NZ_SORZ01000001.1"/>
</dbReference>
<dbReference type="CDD" id="cd02972">
    <property type="entry name" value="DsbA_family"/>
    <property type="match status" value="1"/>
</dbReference>
<organism evidence="1 2">
    <name type="scientific">Oecophyllibacter saccharovorans</name>
    <dbReference type="NCBI Taxonomy" id="2558360"/>
    <lineage>
        <taxon>Bacteria</taxon>
        <taxon>Pseudomonadati</taxon>
        <taxon>Pseudomonadota</taxon>
        <taxon>Alphaproteobacteria</taxon>
        <taxon>Acetobacterales</taxon>
        <taxon>Acetobacteraceae</taxon>
        <taxon>Oecophyllibacter</taxon>
    </lineage>
</organism>
<protein>
    <submittedName>
        <fullName evidence="1">Thioredoxin</fullName>
    </submittedName>
</protein>
<dbReference type="SUPFAM" id="SSF52833">
    <property type="entry name" value="Thioredoxin-like"/>
    <property type="match status" value="1"/>
</dbReference>
<proteinExistence type="predicted"/>
<comment type="caution">
    <text evidence="1">The sequence shown here is derived from an EMBL/GenBank/DDBJ whole genome shotgun (WGS) entry which is preliminary data.</text>
</comment>
<sequence length="181" mass="20087">MPVSISPLVWGQGPKLFEIFIEPTCPFCARALLKLMPLLETVGPDQMTLQVHLYSQPWHLWSPVVIRAVTAAQLGTGGREQAWKALLAIGAHRTEFVMEDHCSGPNMNETPAGILGRIEKLAGLELAEAFRSPLVTQEIKRQARYGRQNGIHVTPTFMVNGLIDDRFSSGQSVEEWKELLG</sequence>
<dbReference type="Gene3D" id="3.40.30.10">
    <property type="entry name" value="Glutaredoxin"/>
    <property type="match status" value="1"/>
</dbReference>
<accession>A0A506UR68</accession>
<dbReference type="PANTHER" id="PTHR33875">
    <property type="entry name" value="OS09G0542200 PROTEIN"/>
    <property type="match status" value="1"/>
</dbReference>
<dbReference type="Proteomes" id="UP000315037">
    <property type="component" value="Unassembled WGS sequence"/>
</dbReference>
<reference evidence="1 2" key="1">
    <citation type="submission" date="2019-03" db="EMBL/GenBank/DDBJ databases">
        <title>The complete genome sequence of Neokomagataea sp. Jb2 NBRC113641.</title>
        <authorList>
            <person name="Chua K.-O."/>
            <person name="Chan K.-G."/>
            <person name="See-Too W.-S."/>
        </authorList>
    </citation>
    <scope>NUCLEOTIDE SEQUENCE [LARGE SCALE GENOMIC DNA]</scope>
    <source>
        <strain evidence="1 2">Jb2</strain>
    </source>
</reference>